<sequence>MEDFKKVLRRRMWLLRAVMLVGLLFLLNHQFELVQLPGHPVAAVREFQGGLMSTLCILLAVMIIRYNRALGDERHLQLLYNREHDERMRLIRQKAGMPILMVTSLGMVVAGVVAGYFNAVVFMTLIGAALIQLVVAVAVKLYYVRVL</sequence>
<keyword evidence="1" id="KW-0472">Membrane</keyword>
<accession>A0A1C6GCR2</accession>
<proteinExistence type="predicted"/>
<keyword evidence="1" id="KW-0812">Transmembrane</keyword>
<feature type="transmembrane region" description="Helical" evidence="1">
    <location>
        <begin position="97"/>
        <end position="117"/>
    </location>
</feature>
<gene>
    <name evidence="2" type="ORF">SAMEA3545359_00330</name>
</gene>
<dbReference type="EMBL" id="FMHG01000001">
    <property type="protein sequence ID" value="SCJ43158.1"/>
    <property type="molecule type" value="Genomic_DNA"/>
</dbReference>
<dbReference type="AlphaFoldDB" id="A0A1C6GCR2"/>
<feature type="transmembrane region" description="Helical" evidence="1">
    <location>
        <begin position="49"/>
        <end position="66"/>
    </location>
</feature>
<reference evidence="2" key="1">
    <citation type="submission" date="2015-09" db="EMBL/GenBank/DDBJ databases">
        <authorList>
            <consortium name="Pathogen Informatics"/>
        </authorList>
    </citation>
    <scope>NUCLEOTIDE SEQUENCE</scope>
    <source>
        <strain evidence="2">2789STDY5834896</strain>
    </source>
</reference>
<evidence type="ECO:0000313" key="2">
    <source>
        <dbReference type="EMBL" id="SCJ43158.1"/>
    </source>
</evidence>
<keyword evidence="1" id="KW-1133">Transmembrane helix</keyword>
<name>A0A1C6GCR2_9FIRM</name>
<protein>
    <submittedName>
        <fullName evidence="2">Uncharacterized protein</fullName>
    </submittedName>
</protein>
<feature type="transmembrane region" description="Helical" evidence="1">
    <location>
        <begin position="123"/>
        <end position="143"/>
    </location>
</feature>
<evidence type="ECO:0000256" key="1">
    <source>
        <dbReference type="SAM" id="Phobius"/>
    </source>
</evidence>
<feature type="transmembrane region" description="Helical" evidence="1">
    <location>
        <begin position="12"/>
        <end position="29"/>
    </location>
</feature>
<organism evidence="2">
    <name type="scientific">uncultured Anaerotruncus sp</name>
    <dbReference type="NCBI Taxonomy" id="905011"/>
    <lineage>
        <taxon>Bacteria</taxon>
        <taxon>Bacillati</taxon>
        <taxon>Bacillota</taxon>
        <taxon>Clostridia</taxon>
        <taxon>Eubacteriales</taxon>
        <taxon>Oscillospiraceae</taxon>
        <taxon>Anaerotruncus</taxon>
        <taxon>environmental samples</taxon>
    </lineage>
</organism>